<dbReference type="Pfam" id="PF00881">
    <property type="entry name" value="Nitroreductase"/>
    <property type="match status" value="1"/>
</dbReference>
<sequence length="215" mass="24601">MKKENRTANFYDVIRERRSVRSYDPSVTISDEEIKELLEEAMLAPSSSNLNPWRFMVITDQDLKEKLHPVALNQPQVLEASAMIVILSENNAHEFEHINKVNERAVTAGFMTEEIKNRLNNSIREFYAPVSEQGKREWQMLDGGLLAMQFMLAAKARGYDTVPMLGYNVEEFRKAFNVPENLTDVLMIALGKAKEPGFPTVRLTVDEVTSWNGEF</sequence>
<dbReference type="PANTHER" id="PTHR43673:SF10">
    <property type="entry name" value="NADH DEHYDROGENASE_NAD(P)H NITROREDUCTASE XCC3605-RELATED"/>
    <property type="match status" value="1"/>
</dbReference>
<comment type="similarity">
    <text evidence="1">Belongs to the nitroreductase family.</text>
</comment>
<comment type="caution">
    <text evidence="4">The sequence shown here is derived from an EMBL/GenBank/DDBJ whole genome shotgun (WGS) entry which is preliminary data.</text>
</comment>
<reference evidence="4 5" key="1">
    <citation type="submission" date="2017-01" db="EMBL/GenBank/DDBJ databases">
        <title>Bacillus cereus isolates.</title>
        <authorList>
            <person name="Beno S.M."/>
        </authorList>
    </citation>
    <scope>NUCLEOTIDE SEQUENCE [LARGE SCALE GENOMIC DNA]</scope>
    <source>
        <strain evidence="4 5">FSL W7-1108</strain>
    </source>
</reference>
<dbReference type="Proteomes" id="UP000190696">
    <property type="component" value="Unassembled WGS sequence"/>
</dbReference>
<dbReference type="InterPro" id="IPR029479">
    <property type="entry name" value="Nitroreductase"/>
</dbReference>
<dbReference type="GO" id="GO:0016491">
    <property type="term" value="F:oxidoreductase activity"/>
    <property type="evidence" value="ECO:0007669"/>
    <property type="project" value="UniProtKB-KW"/>
</dbReference>
<dbReference type="AlphaFoldDB" id="A0A1S9TB53"/>
<feature type="domain" description="Nitroreductase" evidence="3">
    <location>
        <begin position="14"/>
        <end position="192"/>
    </location>
</feature>
<dbReference type="RefSeq" id="WP_078175875.1">
    <property type="nucleotide sequence ID" value="NZ_CP035999.1"/>
</dbReference>
<evidence type="ECO:0000313" key="4">
    <source>
        <dbReference type="EMBL" id="OOR07233.1"/>
    </source>
</evidence>
<evidence type="ECO:0000313" key="5">
    <source>
        <dbReference type="Proteomes" id="UP000190696"/>
    </source>
</evidence>
<proteinExistence type="inferred from homology"/>
<evidence type="ECO:0000256" key="1">
    <source>
        <dbReference type="ARBA" id="ARBA00007118"/>
    </source>
</evidence>
<name>A0A1S9TB53_BACMY</name>
<dbReference type="PANTHER" id="PTHR43673">
    <property type="entry name" value="NAD(P)H NITROREDUCTASE YDGI-RELATED"/>
    <property type="match status" value="1"/>
</dbReference>
<dbReference type="Gene3D" id="3.40.109.10">
    <property type="entry name" value="NADH Oxidase"/>
    <property type="match status" value="1"/>
</dbReference>
<dbReference type="CDD" id="cd02137">
    <property type="entry name" value="MhqN-like"/>
    <property type="match status" value="1"/>
</dbReference>
<dbReference type="EMBL" id="MUAI01000004">
    <property type="protein sequence ID" value="OOR07233.1"/>
    <property type="molecule type" value="Genomic_DNA"/>
</dbReference>
<organism evidence="4 5">
    <name type="scientific">Bacillus mycoides</name>
    <dbReference type="NCBI Taxonomy" id="1405"/>
    <lineage>
        <taxon>Bacteria</taxon>
        <taxon>Bacillati</taxon>
        <taxon>Bacillota</taxon>
        <taxon>Bacilli</taxon>
        <taxon>Bacillales</taxon>
        <taxon>Bacillaceae</taxon>
        <taxon>Bacillus</taxon>
        <taxon>Bacillus cereus group</taxon>
    </lineage>
</organism>
<evidence type="ECO:0000259" key="3">
    <source>
        <dbReference type="Pfam" id="PF00881"/>
    </source>
</evidence>
<accession>A0A1S9TB53</accession>
<gene>
    <name evidence="4" type="ORF">BW900_08825</name>
</gene>
<keyword evidence="2" id="KW-0560">Oxidoreductase</keyword>
<evidence type="ECO:0000256" key="2">
    <source>
        <dbReference type="ARBA" id="ARBA00023002"/>
    </source>
</evidence>
<dbReference type="SUPFAM" id="SSF55469">
    <property type="entry name" value="FMN-dependent nitroreductase-like"/>
    <property type="match status" value="1"/>
</dbReference>
<protein>
    <submittedName>
        <fullName evidence="4">Nitroreductase family protein</fullName>
    </submittedName>
</protein>
<dbReference type="InterPro" id="IPR000415">
    <property type="entry name" value="Nitroreductase-like"/>
</dbReference>